<keyword evidence="3" id="KW-0862">Zinc</keyword>
<evidence type="ECO:0000256" key="2">
    <source>
        <dbReference type="ARBA" id="ARBA00022771"/>
    </source>
</evidence>
<keyword evidence="7" id="KW-1185">Reference proteome</keyword>
<evidence type="ECO:0000259" key="5">
    <source>
        <dbReference type="PROSITE" id="PS50865"/>
    </source>
</evidence>
<dbReference type="InterPro" id="IPR002893">
    <property type="entry name" value="Znf_MYND"/>
</dbReference>
<dbReference type="Proteomes" id="UP001497392">
    <property type="component" value="Unassembled WGS sequence"/>
</dbReference>
<keyword evidence="2 4" id="KW-0863">Zinc-finger</keyword>
<sequence>MVESGMIQMAEGNPQFDPFMLINRSGSCACSRLLQTRFLGVNSVSIEDKVGKEAEEPGPGLPQGYHVNTKPDDYKLMDLAIHSMMHCEAAAGGTKETKFVAESIARKPVDFGNLIFTDLTTTRFVVVELERCLVGEGQPAKFRAEQRAHILFCLAKYLGYAPKWVRYATSTPENPELPTDLLKPQACPPGSQKESFAASGFGQELIAPACGAGGRDNFKAALGQDTLRVIEIIINRSKRMARIVAEDRQAQGGLPALREQVLQVNNTERGGCLPNEAQPPLPVEVTGTMARHCARCRVPEVEAQLSSCGRCRMKWYCSRACQKAHWKLGHKLYCVQVT</sequence>
<dbReference type="EMBL" id="CAXHTA020000012">
    <property type="protein sequence ID" value="CAL5225400.1"/>
    <property type="molecule type" value="Genomic_DNA"/>
</dbReference>
<dbReference type="SUPFAM" id="SSF144232">
    <property type="entry name" value="HIT/MYND zinc finger-like"/>
    <property type="match status" value="1"/>
</dbReference>
<evidence type="ECO:0000256" key="4">
    <source>
        <dbReference type="PROSITE-ProRule" id="PRU00134"/>
    </source>
</evidence>
<feature type="domain" description="MYND-type" evidence="5">
    <location>
        <begin position="293"/>
        <end position="334"/>
    </location>
</feature>
<evidence type="ECO:0000256" key="3">
    <source>
        <dbReference type="ARBA" id="ARBA00022833"/>
    </source>
</evidence>
<keyword evidence="1" id="KW-0479">Metal-binding</keyword>
<protein>
    <submittedName>
        <fullName evidence="6">G8210 protein</fullName>
    </submittedName>
</protein>
<gene>
    <name evidence="6" type="primary">g8210</name>
    <name evidence="6" type="ORF">VP750_LOCUS7059</name>
</gene>
<dbReference type="Pfam" id="PF01753">
    <property type="entry name" value="zf-MYND"/>
    <property type="match status" value="1"/>
</dbReference>
<proteinExistence type="predicted"/>
<name>A0ABP1FZU2_9CHLO</name>
<accession>A0ABP1FZU2</accession>
<reference evidence="6 7" key="1">
    <citation type="submission" date="2024-06" db="EMBL/GenBank/DDBJ databases">
        <authorList>
            <person name="Kraege A."/>
            <person name="Thomma B."/>
        </authorList>
    </citation>
    <scope>NUCLEOTIDE SEQUENCE [LARGE SCALE GENOMIC DNA]</scope>
</reference>
<evidence type="ECO:0000313" key="6">
    <source>
        <dbReference type="EMBL" id="CAL5225400.1"/>
    </source>
</evidence>
<comment type="caution">
    <text evidence="6">The sequence shown here is derived from an EMBL/GenBank/DDBJ whole genome shotgun (WGS) entry which is preliminary data.</text>
</comment>
<evidence type="ECO:0000313" key="7">
    <source>
        <dbReference type="Proteomes" id="UP001497392"/>
    </source>
</evidence>
<dbReference type="Gene3D" id="6.10.140.2220">
    <property type="match status" value="1"/>
</dbReference>
<dbReference type="PROSITE" id="PS50865">
    <property type="entry name" value="ZF_MYND_2"/>
    <property type="match status" value="1"/>
</dbReference>
<evidence type="ECO:0000256" key="1">
    <source>
        <dbReference type="ARBA" id="ARBA00022723"/>
    </source>
</evidence>
<organism evidence="6 7">
    <name type="scientific">Coccomyxa viridis</name>
    <dbReference type="NCBI Taxonomy" id="1274662"/>
    <lineage>
        <taxon>Eukaryota</taxon>
        <taxon>Viridiplantae</taxon>
        <taxon>Chlorophyta</taxon>
        <taxon>core chlorophytes</taxon>
        <taxon>Trebouxiophyceae</taxon>
        <taxon>Trebouxiophyceae incertae sedis</taxon>
        <taxon>Coccomyxaceae</taxon>
        <taxon>Coccomyxa</taxon>
    </lineage>
</organism>